<dbReference type="EMBL" id="JANBQF010001322">
    <property type="protein sequence ID" value="KAJ1997484.1"/>
    <property type="molecule type" value="Genomic_DNA"/>
</dbReference>
<dbReference type="OrthoDB" id="39497at2759"/>
<dbReference type="AlphaFoldDB" id="A0A9W8B9Z1"/>
<feature type="region of interest" description="Disordered" evidence="1">
    <location>
        <begin position="113"/>
        <end position="154"/>
    </location>
</feature>
<organism evidence="3 4">
    <name type="scientific">Coemansia thaxteri</name>
    <dbReference type="NCBI Taxonomy" id="2663907"/>
    <lineage>
        <taxon>Eukaryota</taxon>
        <taxon>Fungi</taxon>
        <taxon>Fungi incertae sedis</taxon>
        <taxon>Zoopagomycota</taxon>
        <taxon>Kickxellomycotina</taxon>
        <taxon>Kickxellomycetes</taxon>
        <taxon>Kickxellales</taxon>
        <taxon>Kickxellaceae</taxon>
        <taxon>Coemansia</taxon>
    </lineage>
</organism>
<evidence type="ECO:0000259" key="2">
    <source>
        <dbReference type="Pfam" id="PF19418"/>
    </source>
</evidence>
<feature type="compositionally biased region" description="Acidic residues" evidence="1">
    <location>
        <begin position="114"/>
        <end position="137"/>
    </location>
</feature>
<dbReference type="InterPro" id="IPR027244">
    <property type="entry name" value="IML1"/>
</dbReference>
<reference evidence="3" key="1">
    <citation type="submission" date="2022-07" db="EMBL/GenBank/DDBJ databases">
        <title>Phylogenomic reconstructions and comparative analyses of Kickxellomycotina fungi.</title>
        <authorList>
            <person name="Reynolds N.K."/>
            <person name="Stajich J.E."/>
            <person name="Barry K."/>
            <person name="Grigoriev I.V."/>
            <person name="Crous P."/>
            <person name="Smith M.E."/>
        </authorList>
    </citation>
    <scope>NUCLEOTIDE SEQUENCE</scope>
    <source>
        <strain evidence="3">IMI 214461</strain>
    </source>
</reference>
<dbReference type="GO" id="GO:0010508">
    <property type="term" value="P:positive regulation of autophagy"/>
    <property type="evidence" value="ECO:0007669"/>
    <property type="project" value="TreeGrafter"/>
</dbReference>
<feature type="non-terminal residue" evidence="3">
    <location>
        <position position="252"/>
    </location>
</feature>
<dbReference type="Proteomes" id="UP001150907">
    <property type="component" value="Unassembled WGS sequence"/>
</dbReference>
<dbReference type="Pfam" id="PF19418">
    <property type="entry name" value="DEPDC5_CTD"/>
    <property type="match status" value="1"/>
</dbReference>
<comment type="caution">
    <text evidence="3">The sequence shown here is derived from an EMBL/GenBank/DDBJ whole genome shotgun (WGS) entry which is preliminary data.</text>
</comment>
<feature type="domain" description="DEPDC5 C-terminal" evidence="2">
    <location>
        <begin position="4"/>
        <end position="70"/>
    </location>
</feature>
<dbReference type="PANTHER" id="PTHR13179">
    <property type="entry name" value="DEP DOMAIN CONTAINING PROTEIN 5"/>
    <property type="match status" value="1"/>
</dbReference>
<accession>A0A9W8B9Z1</accession>
<evidence type="ECO:0000313" key="4">
    <source>
        <dbReference type="Proteomes" id="UP001150907"/>
    </source>
</evidence>
<gene>
    <name evidence="3" type="primary">IML1_2</name>
    <name evidence="3" type="ORF">H4R26_005815</name>
</gene>
<dbReference type="GO" id="GO:0005096">
    <property type="term" value="F:GTPase activator activity"/>
    <property type="evidence" value="ECO:0007669"/>
    <property type="project" value="InterPro"/>
</dbReference>
<evidence type="ECO:0000313" key="3">
    <source>
        <dbReference type="EMBL" id="KAJ1997484.1"/>
    </source>
</evidence>
<dbReference type="InterPro" id="IPR045838">
    <property type="entry name" value="DEPDC5_CTD"/>
</dbReference>
<dbReference type="GO" id="GO:1990130">
    <property type="term" value="C:GATOR1 complex"/>
    <property type="evidence" value="ECO:0007669"/>
    <property type="project" value="TreeGrafter"/>
</dbReference>
<sequence>MFKLDLDQQRKSTRVENCMVHLDAVQNPMTCFHLSINWLNCTNHLVDEMVQGWARMADRCGMRLVEAPRAQDTALEDSHPFHSPIRINLERPPPPIEELFDDEWIHEFQFFGDPDSEPESSVDLDSDADSDNDEEQLSQDSSSEEPPKCEQLSRARRARTVRRMAKCVPAFAFERELLEEQNFILDVEAESNFPASSLLHREYTFERQGHQYTQYVHRSGTAFVQICGPGQFLWINNYLFTSHQSHMRPQAA</sequence>
<protein>
    <submittedName>
        <fullName evidence="3">Vacuolar membrane-associated protein iml1</fullName>
    </submittedName>
</protein>
<name>A0A9W8B9Z1_9FUNG</name>
<dbReference type="GO" id="GO:1904262">
    <property type="term" value="P:negative regulation of TORC1 signaling"/>
    <property type="evidence" value="ECO:0007669"/>
    <property type="project" value="TreeGrafter"/>
</dbReference>
<evidence type="ECO:0000256" key="1">
    <source>
        <dbReference type="SAM" id="MobiDB-lite"/>
    </source>
</evidence>
<keyword evidence="4" id="KW-1185">Reference proteome</keyword>
<dbReference type="PANTHER" id="PTHR13179:SF8">
    <property type="entry name" value="GATOR COMPLEX PROTEIN DEPDC5"/>
    <property type="match status" value="1"/>
</dbReference>
<proteinExistence type="predicted"/>